<accession>A0A381VHW5</accession>
<proteinExistence type="predicted"/>
<evidence type="ECO:0000313" key="1">
    <source>
        <dbReference type="EMBL" id="SVA39949.1"/>
    </source>
</evidence>
<sequence length="138" mass="16516">MNDLTMNEFHNAIFSLIKDCREYLDIYYQNKVYQRQSGTHLSCPIKKNINVKYIGSRSYEEGEIPDNAPYDYHRDFFKISFKVGSTEFSGYVCWCEWGETTISDLDYYEGILTEQEVKEDIWTLSNEVRIEFMKLFYL</sequence>
<dbReference type="EMBL" id="UINC01008889">
    <property type="protein sequence ID" value="SVA39949.1"/>
    <property type="molecule type" value="Genomic_DNA"/>
</dbReference>
<protein>
    <submittedName>
        <fullName evidence="1">Uncharacterized protein</fullName>
    </submittedName>
</protein>
<organism evidence="1">
    <name type="scientific">marine metagenome</name>
    <dbReference type="NCBI Taxonomy" id="408172"/>
    <lineage>
        <taxon>unclassified sequences</taxon>
        <taxon>metagenomes</taxon>
        <taxon>ecological metagenomes</taxon>
    </lineage>
</organism>
<name>A0A381VHW5_9ZZZZ</name>
<gene>
    <name evidence="1" type="ORF">METZ01_LOCUS92803</name>
</gene>
<dbReference type="AlphaFoldDB" id="A0A381VHW5"/>
<reference evidence="1" key="1">
    <citation type="submission" date="2018-05" db="EMBL/GenBank/DDBJ databases">
        <authorList>
            <person name="Lanie J.A."/>
            <person name="Ng W.-L."/>
            <person name="Kazmierczak K.M."/>
            <person name="Andrzejewski T.M."/>
            <person name="Davidsen T.M."/>
            <person name="Wayne K.J."/>
            <person name="Tettelin H."/>
            <person name="Glass J.I."/>
            <person name="Rusch D."/>
            <person name="Podicherti R."/>
            <person name="Tsui H.-C.T."/>
            <person name="Winkler M.E."/>
        </authorList>
    </citation>
    <scope>NUCLEOTIDE SEQUENCE</scope>
</reference>